<gene>
    <name evidence="1" type="ORF">CROQUDRAFT_92435</name>
</gene>
<keyword evidence="2" id="KW-1185">Reference proteome</keyword>
<accession>A0A9P6TCC8</accession>
<reference evidence="1" key="1">
    <citation type="submission" date="2013-11" db="EMBL/GenBank/DDBJ databases">
        <title>Genome sequence of the fusiform rust pathogen reveals effectors for host alternation and coevolution with pine.</title>
        <authorList>
            <consortium name="DOE Joint Genome Institute"/>
            <person name="Smith K."/>
            <person name="Pendleton A."/>
            <person name="Kubisiak T."/>
            <person name="Anderson C."/>
            <person name="Salamov A."/>
            <person name="Aerts A."/>
            <person name="Riley R."/>
            <person name="Clum A."/>
            <person name="Lindquist E."/>
            <person name="Ence D."/>
            <person name="Campbell M."/>
            <person name="Kronenberg Z."/>
            <person name="Feau N."/>
            <person name="Dhillon B."/>
            <person name="Hamelin R."/>
            <person name="Burleigh J."/>
            <person name="Smith J."/>
            <person name="Yandell M."/>
            <person name="Nelson C."/>
            <person name="Grigoriev I."/>
            <person name="Davis J."/>
        </authorList>
    </citation>
    <scope>NUCLEOTIDE SEQUENCE</scope>
    <source>
        <strain evidence="1">G11</strain>
    </source>
</reference>
<evidence type="ECO:0000313" key="1">
    <source>
        <dbReference type="EMBL" id="KAG0146619.1"/>
    </source>
</evidence>
<organism evidence="1 2">
    <name type="scientific">Cronartium quercuum f. sp. fusiforme G11</name>
    <dbReference type="NCBI Taxonomy" id="708437"/>
    <lineage>
        <taxon>Eukaryota</taxon>
        <taxon>Fungi</taxon>
        <taxon>Dikarya</taxon>
        <taxon>Basidiomycota</taxon>
        <taxon>Pucciniomycotina</taxon>
        <taxon>Pucciniomycetes</taxon>
        <taxon>Pucciniales</taxon>
        <taxon>Coleosporiaceae</taxon>
        <taxon>Cronartium</taxon>
    </lineage>
</organism>
<sequence length="116" mass="12393">MALCVSGIYAAIQAAREAVEITIPAATKAVEITIPVATKAVEITIPAATEAVEMTAVDVDGLIKQLEALKSKNNNDPWDATMIQGYINVANVAYDELKKLPPSASIIVRHTFIEQT</sequence>
<evidence type="ECO:0000313" key="2">
    <source>
        <dbReference type="Proteomes" id="UP000886653"/>
    </source>
</evidence>
<dbReference type="EMBL" id="MU167258">
    <property type="protein sequence ID" value="KAG0146619.1"/>
    <property type="molecule type" value="Genomic_DNA"/>
</dbReference>
<protein>
    <submittedName>
        <fullName evidence="1">Uncharacterized protein</fullName>
    </submittedName>
</protein>
<proteinExistence type="predicted"/>
<dbReference type="Proteomes" id="UP000886653">
    <property type="component" value="Unassembled WGS sequence"/>
</dbReference>
<name>A0A9P6TCC8_9BASI</name>
<dbReference type="AlphaFoldDB" id="A0A9P6TCC8"/>
<comment type="caution">
    <text evidence="1">The sequence shown here is derived from an EMBL/GenBank/DDBJ whole genome shotgun (WGS) entry which is preliminary data.</text>
</comment>